<feature type="transmembrane region" description="Helical" evidence="9">
    <location>
        <begin position="7"/>
        <end position="28"/>
    </location>
</feature>
<evidence type="ECO:0000256" key="2">
    <source>
        <dbReference type="ARBA" id="ARBA00008540"/>
    </source>
</evidence>
<feature type="transmembrane region" description="Helical" evidence="9">
    <location>
        <begin position="258"/>
        <end position="277"/>
    </location>
</feature>
<evidence type="ECO:0000256" key="4">
    <source>
        <dbReference type="ARBA" id="ARBA00022475"/>
    </source>
</evidence>
<organism evidence="10 11">
    <name type="scientific">Anaerovibrio slackiae</name>
    <dbReference type="NCBI Taxonomy" id="2652309"/>
    <lineage>
        <taxon>Bacteria</taxon>
        <taxon>Bacillati</taxon>
        <taxon>Bacillota</taxon>
        <taxon>Negativicutes</taxon>
        <taxon>Selenomonadales</taxon>
        <taxon>Selenomonadaceae</taxon>
        <taxon>Anaerovibrio</taxon>
    </lineage>
</organism>
<proteinExistence type="inferred from homology"/>
<evidence type="ECO:0000256" key="8">
    <source>
        <dbReference type="ARBA" id="ARBA00023136"/>
    </source>
</evidence>
<dbReference type="RefSeq" id="WP_154405302.1">
    <property type="nucleotide sequence ID" value="NZ_VUNR01000002.1"/>
</dbReference>
<protein>
    <recommendedName>
        <fullName evidence="9">Branched-chain amino acid transport system carrier protein</fullName>
    </recommendedName>
</protein>
<dbReference type="GO" id="GO:0015188">
    <property type="term" value="F:L-isoleucine transmembrane transporter activity"/>
    <property type="evidence" value="ECO:0007669"/>
    <property type="project" value="TreeGrafter"/>
</dbReference>
<gene>
    <name evidence="10" type="primary">brnQ</name>
    <name evidence="10" type="ORF">FYJ84_01125</name>
</gene>
<dbReference type="GO" id="GO:0015818">
    <property type="term" value="P:isoleucine transport"/>
    <property type="evidence" value="ECO:0007669"/>
    <property type="project" value="TreeGrafter"/>
</dbReference>
<evidence type="ECO:0000256" key="1">
    <source>
        <dbReference type="ARBA" id="ARBA00004651"/>
    </source>
</evidence>
<feature type="transmembrane region" description="Helical" evidence="9">
    <location>
        <begin position="411"/>
        <end position="433"/>
    </location>
</feature>
<dbReference type="GO" id="GO:0005304">
    <property type="term" value="F:L-valine transmembrane transporter activity"/>
    <property type="evidence" value="ECO:0007669"/>
    <property type="project" value="TreeGrafter"/>
</dbReference>
<feature type="transmembrane region" description="Helical" evidence="9">
    <location>
        <begin position="80"/>
        <end position="99"/>
    </location>
</feature>
<sequence>MHNLSKIELLSVGFMVFSIFFGAGNLIFPPFLAQNAGTSFPIAMAGFLATGIGLPLLGLIATAKHGGRYTQLIDERVHPVFRAISFGLLYLTIGPLFAVPRTGAVSFEIGIKPFLAVGSASTGELIYTAIFFLVTYWLAANPSMIVDRVGKVLSPLLLLFLCVLFARTYYEPIGRILEPVEEYAVSPFASGFINGYLTMDMLAALPFATLAITAIRQKGLTENADICRACIKACIIAVVLMGMVYVSLAYLGATCPSVLGYSANGGIILSSATYVFFGDTGKIVLAFIIGFACLTTSIGVSSAFASYYQYVFDGRVAYKTLLKLAVFFSFLASNVGLTELIRISVPFLVALYPIFIVLVLVSLFDRQLGCSSIVYRWSIGMTLPFSILDGLQAADIKLAGLQELLTQYLPLYAVNLGWLLPALLGVAIGYVLARR</sequence>
<dbReference type="EMBL" id="VUNR01000002">
    <property type="protein sequence ID" value="MSU07601.1"/>
    <property type="molecule type" value="Genomic_DNA"/>
</dbReference>
<keyword evidence="3 9" id="KW-0813">Transport</keyword>
<accession>A0A6I2UEK3</accession>
<keyword evidence="11" id="KW-1185">Reference proteome</keyword>
<evidence type="ECO:0000256" key="6">
    <source>
        <dbReference type="ARBA" id="ARBA00022970"/>
    </source>
</evidence>
<keyword evidence="6 9" id="KW-0029">Amino-acid transport</keyword>
<keyword evidence="5 9" id="KW-0812">Transmembrane</keyword>
<feature type="transmembrane region" description="Helical" evidence="9">
    <location>
        <begin position="233"/>
        <end position="252"/>
    </location>
</feature>
<feature type="transmembrane region" description="Helical" evidence="9">
    <location>
        <begin position="119"/>
        <end position="140"/>
    </location>
</feature>
<reference evidence="10 11" key="1">
    <citation type="submission" date="2019-08" db="EMBL/GenBank/DDBJ databases">
        <title>In-depth cultivation of the pig gut microbiome towards novel bacterial diversity and tailored functional studies.</title>
        <authorList>
            <person name="Wylensek D."/>
            <person name="Hitch T.C.A."/>
            <person name="Clavel T."/>
        </authorList>
    </citation>
    <scope>NUCLEOTIDE SEQUENCE [LARGE SCALE GENOMIC DNA]</scope>
    <source>
        <strain evidence="10 11">WCA-693-APC-5D-A</strain>
    </source>
</reference>
<comment type="subcellular location">
    <subcellularLocation>
        <location evidence="1 9">Cell membrane</location>
        <topology evidence="1 9">Multi-pass membrane protein</topology>
    </subcellularLocation>
</comment>
<dbReference type="GO" id="GO:0015820">
    <property type="term" value="P:L-leucine transport"/>
    <property type="evidence" value="ECO:0007669"/>
    <property type="project" value="TreeGrafter"/>
</dbReference>
<dbReference type="InterPro" id="IPR004685">
    <property type="entry name" value="Brnchd-chn_aa_trnsp_Livcs"/>
</dbReference>
<feature type="transmembrane region" description="Helical" evidence="9">
    <location>
        <begin position="152"/>
        <end position="170"/>
    </location>
</feature>
<feature type="transmembrane region" description="Helical" evidence="9">
    <location>
        <begin position="40"/>
        <end position="60"/>
    </location>
</feature>
<evidence type="ECO:0000313" key="10">
    <source>
        <dbReference type="EMBL" id="MSU07601.1"/>
    </source>
</evidence>
<evidence type="ECO:0000256" key="5">
    <source>
        <dbReference type="ARBA" id="ARBA00022692"/>
    </source>
</evidence>
<feature type="transmembrane region" description="Helical" evidence="9">
    <location>
        <begin position="345"/>
        <end position="364"/>
    </location>
</feature>
<comment type="caution">
    <text evidence="9">Lacks conserved residue(s) required for the propagation of feature annotation.</text>
</comment>
<dbReference type="PANTHER" id="PTHR30588">
    <property type="entry name" value="BRANCHED-CHAIN AMINO ACID TRANSPORT SYSTEM 2 CARRIER PROTEIN"/>
    <property type="match status" value="1"/>
</dbReference>
<feature type="transmembrane region" description="Helical" evidence="9">
    <location>
        <begin position="190"/>
        <end position="212"/>
    </location>
</feature>
<feature type="transmembrane region" description="Helical" evidence="9">
    <location>
        <begin position="284"/>
        <end position="308"/>
    </location>
</feature>
<evidence type="ECO:0000313" key="11">
    <source>
        <dbReference type="Proteomes" id="UP000433181"/>
    </source>
</evidence>
<evidence type="ECO:0000256" key="9">
    <source>
        <dbReference type="RuleBase" id="RU362122"/>
    </source>
</evidence>
<evidence type="ECO:0000256" key="3">
    <source>
        <dbReference type="ARBA" id="ARBA00022448"/>
    </source>
</evidence>
<comment type="caution">
    <text evidence="10">The sequence shown here is derived from an EMBL/GenBank/DDBJ whole genome shotgun (WGS) entry which is preliminary data.</text>
</comment>
<name>A0A6I2UEK3_9FIRM</name>
<dbReference type="Proteomes" id="UP000433181">
    <property type="component" value="Unassembled WGS sequence"/>
</dbReference>
<keyword evidence="4" id="KW-1003">Cell membrane</keyword>
<evidence type="ECO:0000256" key="7">
    <source>
        <dbReference type="ARBA" id="ARBA00022989"/>
    </source>
</evidence>
<comment type="function">
    <text evidence="9">Component of the transport system for branched-chain amino acids.</text>
</comment>
<dbReference type="PANTHER" id="PTHR30588:SF8">
    <property type="entry name" value="BRANCHED-CHAIN AMINO ACID PERMEASE BRAB"/>
    <property type="match status" value="1"/>
</dbReference>
<dbReference type="GeneID" id="96777509"/>
<comment type="similarity">
    <text evidence="2 9">Belongs to the branched chain amino acid transporter family.</text>
</comment>
<dbReference type="NCBIfam" id="TIGR00796">
    <property type="entry name" value="livcs"/>
    <property type="match status" value="1"/>
</dbReference>
<dbReference type="GO" id="GO:0015190">
    <property type="term" value="F:L-leucine transmembrane transporter activity"/>
    <property type="evidence" value="ECO:0007669"/>
    <property type="project" value="TreeGrafter"/>
</dbReference>
<dbReference type="GO" id="GO:0005886">
    <property type="term" value="C:plasma membrane"/>
    <property type="evidence" value="ECO:0007669"/>
    <property type="project" value="UniProtKB-SubCell"/>
</dbReference>
<dbReference type="Pfam" id="PF05525">
    <property type="entry name" value="Branch_AA_trans"/>
    <property type="match status" value="1"/>
</dbReference>
<dbReference type="AlphaFoldDB" id="A0A6I2UEK3"/>
<keyword evidence="8 9" id="KW-0472">Membrane</keyword>
<keyword evidence="7 9" id="KW-1133">Transmembrane helix</keyword>